<dbReference type="RefSeq" id="WP_114832127.1">
    <property type="nucleotide sequence ID" value="NZ_QQTO01000027.1"/>
</dbReference>
<keyword evidence="1 3" id="KW-0560">Oxidoreductase</keyword>
<dbReference type="GO" id="GO:0016618">
    <property type="term" value="F:hydroxypyruvate reductase [NAD(P)H] activity"/>
    <property type="evidence" value="ECO:0007669"/>
    <property type="project" value="TreeGrafter"/>
</dbReference>
<dbReference type="PANTHER" id="PTHR10996">
    <property type="entry name" value="2-HYDROXYACID DEHYDROGENASE-RELATED"/>
    <property type="match status" value="1"/>
</dbReference>
<dbReference type="AlphaFoldDB" id="A0A370L0E0"/>
<feature type="domain" description="D-isomer specific 2-hydroxyacid dehydrogenase catalytic" evidence="4">
    <location>
        <begin position="52"/>
        <end position="327"/>
    </location>
</feature>
<keyword evidence="2" id="KW-0520">NAD</keyword>
<dbReference type="InterPro" id="IPR006140">
    <property type="entry name" value="D-isomer_DH_NAD-bd"/>
</dbReference>
<dbReference type="GO" id="GO:0051287">
    <property type="term" value="F:NAD binding"/>
    <property type="evidence" value="ECO:0007669"/>
    <property type="project" value="InterPro"/>
</dbReference>
<reference evidence="7" key="1">
    <citation type="submission" date="2018-07" db="EMBL/GenBank/DDBJ databases">
        <authorList>
            <person name="Safronova V.I."/>
            <person name="Chirak E.R."/>
            <person name="Sazanova A.L."/>
        </authorList>
    </citation>
    <scope>NUCLEOTIDE SEQUENCE [LARGE SCALE GENOMIC DNA]</scope>
    <source>
        <strain evidence="7">RCAM04685</strain>
    </source>
</reference>
<name>A0A370L0E0_9HYPH</name>
<accession>A0A370L0E0</accession>
<proteinExistence type="inferred from homology"/>
<evidence type="ECO:0000256" key="2">
    <source>
        <dbReference type="ARBA" id="ARBA00023027"/>
    </source>
</evidence>
<evidence type="ECO:0000313" key="6">
    <source>
        <dbReference type="EMBL" id="RDJ20322.1"/>
    </source>
</evidence>
<evidence type="ECO:0000256" key="3">
    <source>
        <dbReference type="RuleBase" id="RU003719"/>
    </source>
</evidence>
<dbReference type="EMBL" id="QQTP01000020">
    <property type="protein sequence ID" value="RDJ20322.1"/>
    <property type="molecule type" value="Genomic_DNA"/>
</dbReference>
<evidence type="ECO:0000313" key="7">
    <source>
        <dbReference type="Proteomes" id="UP000255207"/>
    </source>
</evidence>
<dbReference type="InterPro" id="IPR050223">
    <property type="entry name" value="D-isomer_2-hydroxyacid_DH"/>
</dbReference>
<dbReference type="CDD" id="cd12167">
    <property type="entry name" value="2-Hacid_dh_8"/>
    <property type="match status" value="1"/>
</dbReference>
<evidence type="ECO:0000259" key="4">
    <source>
        <dbReference type="Pfam" id="PF00389"/>
    </source>
</evidence>
<comment type="similarity">
    <text evidence="3">Belongs to the D-isomer specific 2-hydroxyacid dehydrogenase family.</text>
</comment>
<dbReference type="GO" id="GO:0005829">
    <property type="term" value="C:cytosol"/>
    <property type="evidence" value="ECO:0007669"/>
    <property type="project" value="TreeGrafter"/>
</dbReference>
<gene>
    <name evidence="6" type="ORF">DWE98_25520</name>
</gene>
<evidence type="ECO:0000256" key="1">
    <source>
        <dbReference type="ARBA" id="ARBA00023002"/>
    </source>
</evidence>
<sequence>MAKPNLVFAMNPDVTSDLMTLALLTRLAESCTILSEAPLRDYSSAAARAMLAEAAILFTGWGAPRLDAAALAAAPGLRLIAHAGSAVKPIAAPDIWQAGIVVTCAAAANAVPVAEYALAAILLANKRAFSVRERFHRERKLWQPQWLTPGEPGNYGAVVGIVGASRVGRRLLALLKPFDLQVLVSDPFFLEEEAVALGVEKCDLLALMASADVVSLHAPSLPETVGMIGHAELAAMRDGATLINTARGTLVDHAALADELISGRLNAVLDVTEPEPLPPDSRLFDLPNVVLTPHIAGAAGYETRRMAELLVEEIERFVAGKPLQHEVTAAMLARIA</sequence>
<dbReference type="OrthoDB" id="9793626at2"/>
<dbReference type="Proteomes" id="UP000255207">
    <property type="component" value="Unassembled WGS sequence"/>
</dbReference>
<keyword evidence="7" id="KW-1185">Reference proteome</keyword>
<protein>
    <submittedName>
        <fullName evidence="6">Hydroxyacid dehydrogenase</fullName>
    </submittedName>
</protein>
<organism evidence="6 7">
    <name type="scientific">Bosea caraganae</name>
    <dbReference type="NCBI Taxonomy" id="2763117"/>
    <lineage>
        <taxon>Bacteria</taxon>
        <taxon>Pseudomonadati</taxon>
        <taxon>Pseudomonadota</taxon>
        <taxon>Alphaproteobacteria</taxon>
        <taxon>Hyphomicrobiales</taxon>
        <taxon>Boseaceae</taxon>
        <taxon>Bosea</taxon>
    </lineage>
</organism>
<dbReference type="SUPFAM" id="SSF52283">
    <property type="entry name" value="Formate/glycerate dehydrogenase catalytic domain-like"/>
    <property type="match status" value="1"/>
</dbReference>
<dbReference type="PANTHER" id="PTHR10996:SF178">
    <property type="entry name" value="2-HYDROXYACID DEHYDROGENASE YGL185C-RELATED"/>
    <property type="match status" value="1"/>
</dbReference>
<dbReference type="Pfam" id="PF02826">
    <property type="entry name" value="2-Hacid_dh_C"/>
    <property type="match status" value="1"/>
</dbReference>
<evidence type="ECO:0000259" key="5">
    <source>
        <dbReference type="Pfam" id="PF02826"/>
    </source>
</evidence>
<dbReference type="InterPro" id="IPR036291">
    <property type="entry name" value="NAD(P)-bd_dom_sf"/>
</dbReference>
<feature type="domain" description="D-isomer specific 2-hydroxyacid dehydrogenase NAD-binding" evidence="5">
    <location>
        <begin position="122"/>
        <end position="296"/>
    </location>
</feature>
<dbReference type="GO" id="GO:0030267">
    <property type="term" value="F:glyoxylate reductase (NADPH) activity"/>
    <property type="evidence" value="ECO:0007669"/>
    <property type="project" value="TreeGrafter"/>
</dbReference>
<dbReference type="Gene3D" id="3.40.50.720">
    <property type="entry name" value="NAD(P)-binding Rossmann-like Domain"/>
    <property type="match status" value="2"/>
</dbReference>
<comment type="caution">
    <text evidence="6">The sequence shown here is derived from an EMBL/GenBank/DDBJ whole genome shotgun (WGS) entry which is preliminary data.</text>
</comment>
<dbReference type="Pfam" id="PF00389">
    <property type="entry name" value="2-Hacid_dh"/>
    <property type="match status" value="1"/>
</dbReference>
<dbReference type="SUPFAM" id="SSF51735">
    <property type="entry name" value="NAD(P)-binding Rossmann-fold domains"/>
    <property type="match status" value="1"/>
</dbReference>
<dbReference type="InterPro" id="IPR006139">
    <property type="entry name" value="D-isomer_2_OHA_DH_cat_dom"/>
</dbReference>